<name>A0A2P7YK85_9ASCO</name>
<sequence>MSFGNISPMNYDYSLEASFQSARRSSSIPEEGSALSPSLSEGTRSSDSFIDLDDITKEFQRYQRMLSSASSASEKQVGLREMLDSARTNPGINCYSTPRLSQIHLPPTSESIIKDHARRMERRCSV</sequence>
<dbReference type="Proteomes" id="UP000241107">
    <property type="component" value="Unassembled WGS sequence"/>
</dbReference>
<evidence type="ECO:0000256" key="1">
    <source>
        <dbReference type="SAM" id="MobiDB-lite"/>
    </source>
</evidence>
<keyword evidence="3" id="KW-1185">Reference proteome</keyword>
<dbReference type="GeneID" id="36567557"/>
<evidence type="ECO:0000313" key="2">
    <source>
        <dbReference type="EMBL" id="PSK36345.1"/>
    </source>
</evidence>
<organism evidence="2 3">
    <name type="scientific">Candidozyma pseudohaemuli</name>
    <dbReference type="NCBI Taxonomy" id="418784"/>
    <lineage>
        <taxon>Eukaryota</taxon>
        <taxon>Fungi</taxon>
        <taxon>Dikarya</taxon>
        <taxon>Ascomycota</taxon>
        <taxon>Saccharomycotina</taxon>
        <taxon>Pichiomycetes</taxon>
        <taxon>Metschnikowiaceae</taxon>
        <taxon>Candidozyma</taxon>
    </lineage>
</organism>
<reference evidence="2 3" key="1">
    <citation type="submission" date="2018-03" db="EMBL/GenBank/DDBJ databases">
        <title>Candida pseudohaemulonii genome assembly and annotation.</title>
        <authorList>
            <person name="Munoz J.F."/>
            <person name="Gade L.G."/>
            <person name="Chow N.A."/>
            <person name="Litvintseva A.P."/>
            <person name="Loparev V.N."/>
            <person name="Cuomo C.A."/>
        </authorList>
    </citation>
    <scope>NUCLEOTIDE SEQUENCE [LARGE SCALE GENOMIC DNA]</scope>
    <source>
        <strain evidence="2 3">B12108</strain>
    </source>
</reference>
<dbReference type="EMBL" id="PYFQ01000012">
    <property type="protein sequence ID" value="PSK36345.1"/>
    <property type="molecule type" value="Genomic_DNA"/>
</dbReference>
<proteinExistence type="predicted"/>
<dbReference type="AlphaFoldDB" id="A0A2P7YK85"/>
<dbReference type="RefSeq" id="XP_024712465.1">
    <property type="nucleotide sequence ID" value="XM_024859493.1"/>
</dbReference>
<evidence type="ECO:0000313" key="3">
    <source>
        <dbReference type="Proteomes" id="UP000241107"/>
    </source>
</evidence>
<dbReference type="OrthoDB" id="4094177at2759"/>
<gene>
    <name evidence="2" type="ORF">C7M61_004169</name>
</gene>
<accession>A0A2P7YK85</accession>
<feature type="region of interest" description="Disordered" evidence="1">
    <location>
        <begin position="22"/>
        <end position="47"/>
    </location>
</feature>
<dbReference type="VEuPathDB" id="FungiDB:C7M61_004169"/>
<comment type="caution">
    <text evidence="2">The sequence shown here is derived from an EMBL/GenBank/DDBJ whole genome shotgun (WGS) entry which is preliminary data.</text>
</comment>
<protein>
    <submittedName>
        <fullName evidence="2">Uncharacterized protein</fullName>
    </submittedName>
</protein>
<feature type="compositionally biased region" description="Polar residues" evidence="1">
    <location>
        <begin position="35"/>
        <end position="47"/>
    </location>
</feature>